<evidence type="ECO:0000256" key="3">
    <source>
        <dbReference type="ARBA" id="ARBA00022692"/>
    </source>
</evidence>
<keyword evidence="3 7" id="KW-0812">Transmembrane</keyword>
<dbReference type="GO" id="GO:0015179">
    <property type="term" value="F:L-amino acid transmembrane transporter activity"/>
    <property type="evidence" value="ECO:0007669"/>
    <property type="project" value="TreeGrafter"/>
</dbReference>
<feature type="transmembrane region" description="Helical" evidence="7">
    <location>
        <begin position="460"/>
        <end position="481"/>
    </location>
</feature>
<proteinExistence type="inferred from homology"/>
<keyword evidence="5 7" id="KW-0472">Membrane</keyword>
<evidence type="ECO:0000256" key="5">
    <source>
        <dbReference type="ARBA" id="ARBA00023136"/>
    </source>
</evidence>
<feature type="transmembrane region" description="Helical" evidence="7">
    <location>
        <begin position="339"/>
        <end position="361"/>
    </location>
</feature>
<dbReference type="InterPro" id="IPR013057">
    <property type="entry name" value="AA_transpt_TM"/>
</dbReference>
<keyword evidence="10" id="KW-1185">Reference proteome</keyword>
<feature type="transmembrane region" description="Helical" evidence="7">
    <location>
        <begin position="595"/>
        <end position="612"/>
    </location>
</feature>
<evidence type="ECO:0000256" key="2">
    <source>
        <dbReference type="ARBA" id="ARBA00008066"/>
    </source>
</evidence>
<feature type="region of interest" description="Disordered" evidence="6">
    <location>
        <begin position="105"/>
        <end position="186"/>
    </location>
</feature>
<feature type="compositionally biased region" description="Basic and acidic residues" evidence="6">
    <location>
        <begin position="112"/>
        <end position="127"/>
    </location>
</feature>
<feature type="transmembrane region" description="Helical" evidence="7">
    <location>
        <begin position="288"/>
        <end position="309"/>
    </location>
</feature>
<keyword evidence="4 7" id="KW-1133">Transmembrane helix</keyword>
<dbReference type="OrthoDB" id="655540at2759"/>
<feature type="transmembrane region" description="Helical" evidence="7">
    <location>
        <begin position="493"/>
        <end position="517"/>
    </location>
</feature>
<evidence type="ECO:0000313" key="10">
    <source>
        <dbReference type="Proteomes" id="UP000664203"/>
    </source>
</evidence>
<dbReference type="AlphaFoldDB" id="A0A8H3ICF9"/>
<name>A0A8H3ICF9_9LECA</name>
<evidence type="ECO:0000256" key="6">
    <source>
        <dbReference type="SAM" id="MobiDB-lite"/>
    </source>
</evidence>
<evidence type="ECO:0000256" key="7">
    <source>
        <dbReference type="SAM" id="Phobius"/>
    </source>
</evidence>
<feature type="transmembrane region" description="Helical" evidence="7">
    <location>
        <begin position="537"/>
        <end position="556"/>
    </location>
</feature>
<comment type="similarity">
    <text evidence="2">Belongs to the amino acid/polyamine transporter 2 family.</text>
</comment>
<dbReference type="Proteomes" id="UP000664203">
    <property type="component" value="Unassembled WGS sequence"/>
</dbReference>
<comment type="caution">
    <text evidence="9">The sequence shown here is derived from an EMBL/GenBank/DDBJ whole genome shotgun (WGS) entry which is preliminary data.</text>
</comment>
<comment type="subcellular location">
    <subcellularLocation>
        <location evidence="1">Membrane</location>
        <topology evidence="1">Multi-pass membrane protein</topology>
    </subcellularLocation>
</comment>
<feature type="region of interest" description="Disordered" evidence="6">
    <location>
        <begin position="1"/>
        <end position="67"/>
    </location>
</feature>
<evidence type="ECO:0000256" key="1">
    <source>
        <dbReference type="ARBA" id="ARBA00004141"/>
    </source>
</evidence>
<dbReference type="EMBL" id="CAJPDR010000084">
    <property type="protein sequence ID" value="CAF9915625.1"/>
    <property type="molecule type" value="Genomic_DNA"/>
</dbReference>
<dbReference type="Pfam" id="PF01490">
    <property type="entry name" value="Aa_trans"/>
    <property type="match status" value="1"/>
</dbReference>
<dbReference type="PANTHER" id="PTHR22950:SF349">
    <property type="entry name" value="AMINO ACID TRANSPORTER TRANSMEMBRANE DOMAIN-CONTAINING PROTEIN"/>
    <property type="match status" value="1"/>
</dbReference>
<dbReference type="GO" id="GO:0005774">
    <property type="term" value="C:vacuolar membrane"/>
    <property type="evidence" value="ECO:0007669"/>
    <property type="project" value="TreeGrafter"/>
</dbReference>
<dbReference type="PANTHER" id="PTHR22950">
    <property type="entry name" value="AMINO ACID TRANSPORTER"/>
    <property type="match status" value="1"/>
</dbReference>
<feature type="compositionally biased region" description="Low complexity" evidence="6">
    <location>
        <begin position="20"/>
        <end position="31"/>
    </location>
</feature>
<evidence type="ECO:0000259" key="8">
    <source>
        <dbReference type="Pfam" id="PF01490"/>
    </source>
</evidence>
<protein>
    <recommendedName>
        <fullName evidence="8">Amino acid transporter transmembrane domain-containing protein</fullName>
    </recommendedName>
</protein>
<gene>
    <name evidence="9" type="ORF">ALECFALPRED_010261</name>
</gene>
<evidence type="ECO:0000313" key="9">
    <source>
        <dbReference type="EMBL" id="CAF9915625.1"/>
    </source>
</evidence>
<accession>A0A8H3ICF9</accession>
<organism evidence="9 10">
    <name type="scientific">Alectoria fallacina</name>
    <dbReference type="NCBI Taxonomy" id="1903189"/>
    <lineage>
        <taxon>Eukaryota</taxon>
        <taxon>Fungi</taxon>
        <taxon>Dikarya</taxon>
        <taxon>Ascomycota</taxon>
        <taxon>Pezizomycotina</taxon>
        <taxon>Lecanoromycetes</taxon>
        <taxon>OSLEUM clade</taxon>
        <taxon>Lecanoromycetidae</taxon>
        <taxon>Lecanorales</taxon>
        <taxon>Lecanorineae</taxon>
        <taxon>Parmeliaceae</taxon>
        <taxon>Alectoria</taxon>
    </lineage>
</organism>
<evidence type="ECO:0000256" key="4">
    <source>
        <dbReference type="ARBA" id="ARBA00022989"/>
    </source>
</evidence>
<feature type="transmembrane region" description="Helical" evidence="7">
    <location>
        <begin position="421"/>
        <end position="440"/>
    </location>
</feature>
<feature type="transmembrane region" description="Helical" evidence="7">
    <location>
        <begin position="381"/>
        <end position="409"/>
    </location>
</feature>
<reference evidence="9" key="1">
    <citation type="submission" date="2021-03" db="EMBL/GenBank/DDBJ databases">
        <authorList>
            <person name="Tagirdzhanova G."/>
        </authorList>
    </citation>
    <scope>NUCLEOTIDE SEQUENCE</scope>
</reference>
<feature type="transmembrane region" description="Helical" evidence="7">
    <location>
        <begin position="618"/>
        <end position="642"/>
    </location>
</feature>
<feature type="domain" description="Amino acid transporter transmembrane" evidence="8">
    <location>
        <begin position="260"/>
        <end position="673"/>
    </location>
</feature>
<feature type="transmembrane region" description="Helical" evidence="7">
    <location>
        <begin position="654"/>
        <end position="675"/>
    </location>
</feature>
<sequence length="687" mass="75254">MPNPKAKNPVNWEDYEHGRSSSVGSEGSLGSHVQFDAPSPTATSGRFNIPQGNGGDRESDGGYLRHRRSSLSMRINSLAQVGGVNSLENFARSWSRAAGFAEIPPRKPSFVIEERSHDDLEGSRRSDTQPSSGESRSLLRQQLERERPSSEAVIDGEATSHQEDEEAAPQLREVAKSTPDETGDILDRAPYLASPFASSYGGVYGSLSSQANDSSMRHAGELYHEQQIKGRQEPDKDQEPLLVQVIERKDGKRVQIVVGQSTLPQTVFNSVNVLIGVGLLSLPLGLKYSGWLVGMIFLLLAAIATRYTAGVLAKCLDVNTSLIGFADIAYQAFGERARVATAFLFTIELLATCVALVVLFADSLNALIPGWGLIEWKLLCGLILIPLSFVPLRYLSITSVLGIICCIGSKSMTRRSIQGKADHVVVVILIFVDGALKTHSPGSLRDPALTFLFPQRWSTLPLSFGLLMAPWGGHSVFPNIYRDMRHPLKYTRAIDYTYVFTYLLDALIAVVGFLMFGQKVLDELTSNILMTEGYPNLISVCIVVFIAIIPLTKIPLNLRPIYNIIEKLVGIDPQAMPQASGLLGLSGYTRGFLKSATRIFTIAMIILLAILVPSFDTIMALMGSAMAFSICIVLPLAFHLKLFGEEMGRKEKVLNYLLIVVCSIMAVIGTVWVFLPKQMRDRMDGVA</sequence>